<dbReference type="PANTHER" id="PTHR43205:SF19">
    <property type="entry name" value="ENOYL REDUCTASE (ER) DOMAIN-CONTAINING PROTEIN"/>
    <property type="match status" value="1"/>
</dbReference>
<proteinExistence type="predicted"/>
<dbReference type="Gene3D" id="3.40.50.720">
    <property type="entry name" value="NAD(P)-binding Rossmann-like Domain"/>
    <property type="match status" value="1"/>
</dbReference>
<dbReference type="HOGENOM" id="CLU_026673_29_2_1"/>
<dbReference type="CDD" id="cd05288">
    <property type="entry name" value="PGDH"/>
    <property type="match status" value="1"/>
</dbReference>
<dbReference type="Gene3D" id="3.90.180.10">
    <property type="entry name" value="Medium-chain alcohol dehydrogenases, catalytic domain"/>
    <property type="match status" value="1"/>
</dbReference>
<dbReference type="Pfam" id="PF00107">
    <property type="entry name" value="ADH_zinc_N"/>
    <property type="match status" value="1"/>
</dbReference>
<dbReference type="InterPro" id="IPR011032">
    <property type="entry name" value="GroES-like_sf"/>
</dbReference>
<dbReference type="VEuPathDB" id="FungiDB:PV07_00415"/>
<dbReference type="EMBL" id="KN847040">
    <property type="protein sequence ID" value="KIW33577.1"/>
    <property type="molecule type" value="Genomic_DNA"/>
</dbReference>
<sequence length="352" mass="38771">MTLPTETRQWILREKPQSVPILRGDNTTFTLITAPIPKLQDGQVLLKVHYISNDPAQRTWISPNINKVRFYKSAVNVGEPMRSKGLAEVIDSRATGASNGVFVVTNTDWCEYSVKNWNECQIVEEIPGINLTHYLGAFSFSGLAAYNGLISIGRATKDSLVVISGAAGATGNMAVQIAKKMIGCRKIIGIAGSDEKCRWAERAGCDICVNYKSPTFEQDLEAASKEGVDVYFDTDNVGGEILNMMLPLMNTFGRIVACGAISMYYDEGSKLVLTNYRDFISSRLTMQGFVSIDFKDTAQETWKILREAAKDGILELGPQHETVVDASFEDVPKIWASMFEGKNIGKLVAKLI</sequence>
<dbReference type="PANTHER" id="PTHR43205">
    <property type="entry name" value="PROSTAGLANDIN REDUCTASE"/>
    <property type="match status" value="1"/>
</dbReference>
<dbReference type="InterPro" id="IPR045010">
    <property type="entry name" value="MDR_fam"/>
</dbReference>
<accession>A0A0D2B7N0</accession>
<dbReference type="InterPro" id="IPR020843">
    <property type="entry name" value="ER"/>
</dbReference>
<evidence type="ECO:0000256" key="1">
    <source>
        <dbReference type="ARBA" id="ARBA00023002"/>
    </source>
</evidence>
<dbReference type="OrthoDB" id="809632at2759"/>
<dbReference type="RefSeq" id="XP_016253793.1">
    <property type="nucleotide sequence ID" value="XM_016386865.1"/>
</dbReference>
<keyword evidence="4" id="KW-1185">Reference proteome</keyword>
<dbReference type="GeneID" id="27339609"/>
<evidence type="ECO:0000259" key="2">
    <source>
        <dbReference type="SMART" id="SM00829"/>
    </source>
</evidence>
<dbReference type="SUPFAM" id="SSF51735">
    <property type="entry name" value="NAD(P)-binding Rossmann-fold domains"/>
    <property type="match status" value="1"/>
</dbReference>
<reference evidence="3 4" key="1">
    <citation type="submission" date="2015-01" db="EMBL/GenBank/DDBJ databases">
        <title>The Genome Sequence of Cladophialophora immunda CBS83496.</title>
        <authorList>
            <consortium name="The Broad Institute Genomics Platform"/>
            <person name="Cuomo C."/>
            <person name="de Hoog S."/>
            <person name="Gorbushina A."/>
            <person name="Stielow B."/>
            <person name="Teixiera M."/>
            <person name="Abouelleil A."/>
            <person name="Chapman S.B."/>
            <person name="Priest M."/>
            <person name="Young S.K."/>
            <person name="Wortman J."/>
            <person name="Nusbaum C."/>
            <person name="Birren B."/>
        </authorList>
    </citation>
    <scope>NUCLEOTIDE SEQUENCE [LARGE SCALE GENOMIC DNA]</scope>
    <source>
        <strain evidence="3 4">CBS 83496</strain>
    </source>
</reference>
<dbReference type="GO" id="GO:0016628">
    <property type="term" value="F:oxidoreductase activity, acting on the CH-CH group of donors, NAD or NADP as acceptor"/>
    <property type="evidence" value="ECO:0007669"/>
    <property type="project" value="InterPro"/>
</dbReference>
<dbReference type="InterPro" id="IPR013149">
    <property type="entry name" value="ADH-like_C"/>
</dbReference>
<dbReference type="FunFam" id="3.40.50.720:FF:000121">
    <property type="entry name" value="Prostaglandin reductase 2"/>
    <property type="match status" value="1"/>
</dbReference>
<dbReference type="Pfam" id="PF16884">
    <property type="entry name" value="ADH_N_2"/>
    <property type="match status" value="1"/>
</dbReference>
<organism evidence="3 4">
    <name type="scientific">Cladophialophora immunda</name>
    <dbReference type="NCBI Taxonomy" id="569365"/>
    <lineage>
        <taxon>Eukaryota</taxon>
        <taxon>Fungi</taxon>
        <taxon>Dikarya</taxon>
        <taxon>Ascomycota</taxon>
        <taxon>Pezizomycotina</taxon>
        <taxon>Eurotiomycetes</taxon>
        <taxon>Chaetothyriomycetidae</taxon>
        <taxon>Chaetothyriales</taxon>
        <taxon>Herpotrichiellaceae</taxon>
        <taxon>Cladophialophora</taxon>
    </lineage>
</organism>
<dbReference type="InterPro" id="IPR041694">
    <property type="entry name" value="ADH_N_2"/>
</dbReference>
<dbReference type="SMART" id="SM00829">
    <property type="entry name" value="PKS_ER"/>
    <property type="match status" value="1"/>
</dbReference>
<name>A0A0D2B7N0_9EURO</name>
<evidence type="ECO:0000313" key="4">
    <source>
        <dbReference type="Proteomes" id="UP000054466"/>
    </source>
</evidence>
<protein>
    <recommendedName>
        <fullName evidence="2">Enoyl reductase (ER) domain-containing protein</fullName>
    </recommendedName>
</protein>
<dbReference type="Proteomes" id="UP000054466">
    <property type="component" value="Unassembled WGS sequence"/>
</dbReference>
<dbReference type="AlphaFoldDB" id="A0A0D2B7N0"/>
<feature type="domain" description="Enoyl reductase (ER)" evidence="2">
    <location>
        <begin position="24"/>
        <end position="349"/>
    </location>
</feature>
<dbReference type="InterPro" id="IPR036291">
    <property type="entry name" value="NAD(P)-bd_dom_sf"/>
</dbReference>
<keyword evidence="1" id="KW-0560">Oxidoreductase</keyword>
<evidence type="ECO:0000313" key="3">
    <source>
        <dbReference type="EMBL" id="KIW33577.1"/>
    </source>
</evidence>
<gene>
    <name evidence="3" type="ORF">PV07_00415</name>
</gene>
<dbReference type="SUPFAM" id="SSF50129">
    <property type="entry name" value="GroES-like"/>
    <property type="match status" value="1"/>
</dbReference>